<gene>
    <name evidence="9" type="ORF">K5I21_21300</name>
    <name evidence="10" type="ORF">PM006_06365</name>
</gene>
<keyword evidence="3" id="KW-1003">Cell membrane</keyword>
<evidence type="ECO:0000256" key="6">
    <source>
        <dbReference type="ARBA" id="ARBA00023136"/>
    </source>
</evidence>
<dbReference type="InterPro" id="IPR045621">
    <property type="entry name" value="BPD_transp_1_N"/>
</dbReference>
<keyword evidence="4 7" id="KW-0812">Transmembrane</keyword>
<evidence type="ECO:0000256" key="5">
    <source>
        <dbReference type="ARBA" id="ARBA00022989"/>
    </source>
</evidence>
<dbReference type="CDD" id="cd06261">
    <property type="entry name" value="TM_PBP2"/>
    <property type="match status" value="1"/>
</dbReference>
<protein>
    <submittedName>
        <fullName evidence="10">ABC transporter permease</fullName>
    </submittedName>
</protein>
<dbReference type="RefSeq" id="WP_003503109.1">
    <property type="nucleotide sequence ID" value="NZ_BAABZD010000006.1"/>
</dbReference>
<dbReference type="PANTHER" id="PTHR43163:SF6">
    <property type="entry name" value="DIPEPTIDE TRANSPORT SYSTEM PERMEASE PROTEIN DPPB-RELATED"/>
    <property type="match status" value="1"/>
</dbReference>
<dbReference type="GO" id="GO:0055085">
    <property type="term" value="P:transmembrane transport"/>
    <property type="evidence" value="ECO:0007669"/>
    <property type="project" value="InterPro"/>
</dbReference>
<feature type="transmembrane region" description="Helical" evidence="7">
    <location>
        <begin position="169"/>
        <end position="189"/>
    </location>
</feature>
<keyword evidence="6 7" id="KW-0472">Membrane</keyword>
<evidence type="ECO:0000256" key="4">
    <source>
        <dbReference type="ARBA" id="ARBA00022692"/>
    </source>
</evidence>
<evidence type="ECO:0000256" key="1">
    <source>
        <dbReference type="ARBA" id="ARBA00004651"/>
    </source>
</evidence>
<evidence type="ECO:0000259" key="8">
    <source>
        <dbReference type="PROSITE" id="PS50928"/>
    </source>
</evidence>
<dbReference type="SUPFAM" id="SSF161098">
    <property type="entry name" value="MetI-like"/>
    <property type="match status" value="1"/>
</dbReference>
<name>A0AAW6ASY4_CLOSY</name>
<accession>A0AAW6ASY4</accession>
<evidence type="ECO:0000313" key="9">
    <source>
        <dbReference type="EMBL" id="MCK0088361.1"/>
    </source>
</evidence>
<comment type="caution">
    <text evidence="10">The sequence shown here is derived from an EMBL/GenBank/DDBJ whole genome shotgun (WGS) entry which is preliminary data.</text>
</comment>
<keyword evidence="2 7" id="KW-0813">Transport</keyword>
<dbReference type="PANTHER" id="PTHR43163">
    <property type="entry name" value="DIPEPTIDE TRANSPORT SYSTEM PERMEASE PROTEIN DPPB-RELATED"/>
    <property type="match status" value="1"/>
</dbReference>
<sequence length="309" mass="33708">MHKYIAKRLLLMIPVIVGISFIIFSIMSFMPGNPARLILGEKATADAIAALNEQMGLNDPFIIRYFRYMGDVLTGNFGISYRTGMPVVEEIVRRFPTTAKLAVLSVFFATIIGLPLGILSAVKQYSWIDSLTTVLGLGFISMPPFWLGLMLIILFSAKLGILPSFGSDSFAHFILPAITSSASTFATLLRMTRSTMLEVIRQDYVTTAYAKGAEKSRIIFRHCLPNALIPLITVVGVNFGGMLGGSVITESVFGMSGIGQLLITSIRSKDVPAVMACTLLLAVMFGLVNLIVDVIYAYVDPRIKAQYAK</sequence>
<dbReference type="Pfam" id="PF00528">
    <property type="entry name" value="BPD_transp_1"/>
    <property type="match status" value="1"/>
</dbReference>
<keyword evidence="5 7" id="KW-1133">Transmembrane helix</keyword>
<dbReference type="EMBL" id="JAINVB010000001">
    <property type="protein sequence ID" value="MCK0088361.1"/>
    <property type="molecule type" value="Genomic_DNA"/>
</dbReference>
<dbReference type="InterPro" id="IPR000515">
    <property type="entry name" value="MetI-like"/>
</dbReference>
<comment type="similarity">
    <text evidence="7">Belongs to the binding-protein-dependent transport system permease family.</text>
</comment>
<evidence type="ECO:0000256" key="3">
    <source>
        <dbReference type="ARBA" id="ARBA00022475"/>
    </source>
</evidence>
<dbReference type="Pfam" id="PF19300">
    <property type="entry name" value="BPD_transp_1_N"/>
    <property type="match status" value="1"/>
</dbReference>
<feature type="transmembrane region" description="Helical" evidence="7">
    <location>
        <begin position="273"/>
        <end position="299"/>
    </location>
</feature>
<evidence type="ECO:0000256" key="7">
    <source>
        <dbReference type="RuleBase" id="RU363032"/>
    </source>
</evidence>
<feature type="transmembrane region" description="Helical" evidence="7">
    <location>
        <begin position="134"/>
        <end position="157"/>
    </location>
</feature>
<dbReference type="GO" id="GO:0005886">
    <property type="term" value="C:plasma membrane"/>
    <property type="evidence" value="ECO:0007669"/>
    <property type="project" value="UniProtKB-SubCell"/>
</dbReference>
<feature type="transmembrane region" description="Helical" evidence="7">
    <location>
        <begin position="101"/>
        <end position="122"/>
    </location>
</feature>
<feature type="domain" description="ABC transmembrane type-1" evidence="8">
    <location>
        <begin position="95"/>
        <end position="292"/>
    </location>
</feature>
<dbReference type="PROSITE" id="PS50928">
    <property type="entry name" value="ABC_TM1"/>
    <property type="match status" value="1"/>
</dbReference>
<dbReference type="Gene3D" id="1.10.3720.10">
    <property type="entry name" value="MetI-like"/>
    <property type="match status" value="1"/>
</dbReference>
<dbReference type="InterPro" id="IPR035906">
    <property type="entry name" value="MetI-like_sf"/>
</dbReference>
<evidence type="ECO:0000256" key="2">
    <source>
        <dbReference type="ARBA" id="ARBA00022448"/>
    </source>
</evidence>
<reference evidence="10" key="2">
    <citation type="submission" date="2023-01" db="EMBL/GenBank/DDBJ databases">
        <title>Human gut microbiome strain richness.</title>
        <authorList>
            <person name="Chen-Liaw A."/>
        </authorList>
    </citation>
    <scope>NUCLEOTIDE SEQUENCE</scope>
    <source>
        <strain evidence="10">B1_m1001713B170214d0_201011</strain>
    </source>
</reference>
<feature type="transmembrane region" description="Helical" evidence="7">
    <location>
        <begin position="227"/>
        <end position="253"/>
    </location>
</feature>
<evidence type="ECO:0000313" key="11">
    <source>
        <dbReference type="Proteomes" id="UP001300871"/>
    </source>
</evidence>
<dbReference type="EMBL" id="JAQLGM010000011">
    <property type="protein sequence ID" value="MDB1999820.1"/>
    <property type="molecule type" value="Genomic_DNA"/>
</dbReference>
<dbReference type="Proteomes" id="UP001300871">
    <property type="component" value="Unassembled WGS sequence"/>
</dbReference>
<reference evidence="9" key="1">
    <citation type="journal article" date="2022" name="Cell Host Microbe">
        <title>Colonization of the live biotherapeutic product VE303 and modulation of the microbiota and metabolites in healthy volunteers.</title>
        <authorList>
            <person name="Dsouza M."/>
            <person name="Menon R."/>
            <person name="Crossette E."/>
            <person name="Bhattarai S.K."/>
            <person name="Schneider J."/>
            <person name="Kim Y.G."/>
            <person name="Reddy S."/>
            <person name="Caballero S."/>
            <person name="Felix C."/>
            <person name="Cornacchione L."/>
            <person name="Hendrickson J."/>
            <person name="Watson A.R."/>
            <person name="Minot S.S."/>
            <person name="Greenfield N."/>
            <person name="Schopf L."/>
            <person name="Szabady R."/>
            <person name="Patarroyo J."/>
            <person name="Smith W."/>
            <person name="Harrison P."/>
            <person name="Kuijper E.J."/>
            <person name="Kelly C.P."/>
            <person name="Olle B."/>
            <person name="Bobilev D."/>
            <person name="Silber J.L."/>
            <person name="Bucci V."/>
            <person name="Roberts B."/>
            <person name="Faith J."/>
            <person name="Norman J.M."/>
        </authorList>
    </citation>
    <scope>NUCLEOTIDE SEQUENCE</scope>
    <source>
        <strain evidence="9">VE303-04</strain>
    </source>
</reference>
<dbReference type="GeneID" id="57968619"/>
<dbReference type="AlphaFoldDB" id="A0AAW6ASY4"/>
<feature type="transmembrane region" description="Helical" evidence="7">
    <location>
        <begin position="9"/>
        <end position="30"/>
    </location>
</feature>
<comment type="subcellular location">
    <subcellularLocation>
        <location evidence="1 7">Cell membrane</location>
        <topology evidence="1 7">Multi-pass membrane protein</topology>
    </subcellularLocation>
</comment>
<organism evidence="10 11">
    <name type="scientific">Clostridium symbiosum</name>
    <name type="common">Bacteroides symbiosus</name>
    <dbReference type="NCBI Taxonomy" id="1512"/>
    <lineage>
        <taxon>Bacteria</taxon>
        <taxon>Bacillati</taxon>
        <taxon>Bacillota</taxon>
        <taxon>Clostridia</taxon>
        <taxon>Lachnospirales</taxon>
        <taxon>Lachnospiraceae</taxon>
        <taxon>Otoolea</taxon>
    </lineage>
</organism>
<evidence type="ECO:0000313" key="10">
    <source>
        <dbReference type="EMBL" id="MDB1999820.1"/>
    </source>
</evidence>
<proteinExistence type="inferred from homology"/>
<dbReference type="Proteomes" id="UP001203136">
    <property type="component" value="Unassembled WGS sequence"/>
</dbReference>